<proteinExistence type="predicted"/>
<gene>
    <name evidence="1" type="ORF">TUM18999_57420</name>
</gene>
<dbReference type="AlphaFoldDB" id="A0A6J4EGI2"/>
<reference evidence="1 2" key="1">
    <citation type="submission" date="2020-05" db="EMBL/GenBank/DDBJ databases">
        <title>Characterization of novel class B3 metallo-beta-lactamase from novel Pseudomonas species.</title>
        <authorList>
            <person name="Yamada K."/>
            <person name="Aoki K."/>
            <person name="Ishii Y."/>
        </authorList>
    </citation>
    <scope>NUCLEOTIDE SEQUENCE [LARGE SCALE GENOMIC DNA]</scope>
    <source>
        <strain evidence="1 2">TUM18999</strain>
    </source>
</reference>
<name>A0A6J4EGI2_9PSED</name>
<sequence length="83" mass="9048">MPVEMHIPPSNARLIQVIHVAASRGDGSKRNPERIIDLYFRPDGTLLACYDPLNGPPDVFHAGPGPSIWFPADDQVTEEGQVG</sequence>
<accession>A0A6J4EGI2</accession>
<organism evidence="1 2">
    <name type="scientific">Pseudomonas tohonis</name>
    <dbReference type="NCBI Taxonomy" id="2725477"/>
    <lineage>
        <taxon>Bacteria</taxon>
        <taxon>Pseudomonadati</taxon>
        <taxon>Pseudomonadota</taxon>
        <taxon>Gammaproteobacteria</taxon>
        <taxon>Pseudomonadales</taxon>
        <taxon>Pseudomonadaceae</taxon>
        <taxon>Pseudomonas</taxon>
    </lineage>
</organism>
<evidence type="ECO:0000313" key="2">
    <source>
        <dbReference type="Proteomes" id="UP000509383"/>
    </source>
</evidence>
<protein>
    <submittedName>
        <fullName evidence="1">Uncharacterized protein</fullName>
    </submittedName>
</protein>
<evidence type="ECO:0000313" key="1">
    <source>
        <dbReference type="EMBL" id="BCG27551.1"/>
    </source>
</evidence>
<dbReference type="Proteomes" id="UP000509383">
    <property type="component" value="Chromosome"/>
</dbReference>
<dbReference type="EMBL" id="AP023189">
    <property type="protein sequence ID" value="BCG27551.1"/>
    <property type="molecule type" value="Genomic_DNA"/>
</dbReference>
<dbReference type="KEGG" id="ptw:TUM18999_57420"/>
<dbReference type="RefSeq" id="WP_021217429.1">
    <property type="nucleotide sequence ID" value="NZ_AP023189.1"/>
</dbReference>